<keyword evidence="4" id="KW-0732">Signal</keyword>
<dbReference type="Gene3D" id="2.40.20.10">
    <property type="entry name" value="Plasminogen Kringle 4"/>
    <property type="match status" value="6"/>
</dbReference>
<evidence type="ECO:0000256" key="3">
    <source>
        <dbReference type="PROSITE-ProRule" id="PRU00121"/>
    </source>
</evidence>
<dbReference type="SMART" id="SM00130">
    <property type="entry name" value="KR"/>
    <property type="match status" value="6"/>
</dbReference>
<feature type="disulfide bond" evidence="3">
    <location>
        <begin position="475"/>
        <end position="514"/>
    </location>
</feature>
<dbReference type="InterPro" id="IPR050759">
    <property type="entry name" value="Serine_protease_kringle"/>
</dbReference>
<dbReference type="Proteomes" id="UP000808372">
    <property type="component" value="Chromosome 3"/>
</dbReference>
<feature type="disulfide bond" evidence="3">
    <location>
        <begin position="550"/>
        <end position="627"/>
    </location>
</feature>
<dbReference type="Pfam" id="PF00051">
    <property type="entry name" value="Kringle"/>
    <property type="match status" value="6"/>
</dbReference>
<protein>
    <submittedName>
        <fullName evidence="8">Apolipoprotein(A)-like isoform X1</fullName>
    </submittedName>
</protein>
<dbReference type="InterPro" id="IPR018056">
    <property type="entry name" value="Kringle_CS"/>
</dbReference>
<accession>A0A8U0QQ14</accession>
<dbReference type="SUPFAM" id="SSF57440">
    <property type="entry name" value="Kringle-like"/>
    <property type="match status" value="6"/>
</dbReference>
<dbReference type="InterPro" id="IPR013806">
    <property type="entry name" value="Kringle-like"/>
</dbReference>
<evidence type="ECO:0000256" key="2">
    <source>
        <dbReference type="ARBA" id="ARBA00023157"/>
    </source>
</evidence>
<gene>
    <name evidence="8" type="primary">LOC120045106</name>
</gene>
<organism evidence="7 8">
    <name type="scientific">Salvelinus namaycush</name>
    <name type="common">Lake trout</name>
    <name type="synonym">Salmo namaycush</name>
    <dbReference type="NCBI Taxonomy" id="8040"/>
    <lineage>
        <taxon>Eukaryota</taxon>
        <taxon>Metazoa</taxon>
        <taxon>Chordata</taxon>
        <taxon>Craniata</taxon>
        <taxon>Vertebrata</taxon>
        <taxon>Euteleostomi</taxon>
        <taxon>Actinopterygii</taxon>
        <taxon>Neopterygii</taxon>
        <taxon>Teleostei</taxon>
        <taxon>Protacanthopterygii</taxon>
        <taxon>Salmoniformes</taxon>
        <taxon>Salmonidae</taxon>
        <taxon>Salmoninae</taxon>
        <taxon>Salvelinus</taxon>
    </lineage>
</organism>
<dbReference type="PROSITE" id="PS50070">
    <property type="entry name" value="KRINGLE_2"/>
    <property type="match status" value="6"/>
</dbReference>
<dbReference type="KEGG" id="snh:120045106"/>
<dbReference type="GO" id="GO:0004175">
    <property type="term" value="F:endopeptidase activity"/>
    <property type="evidence" value="ECO:0007669"/>
    <property type="project" value="TreeGrafter"/>
</dbReference>
<evidence type="ECO:0000256" key="1">
    <source>
        <dbReference type="ARBA" id="ARBA00022572"/>
    </source>
</evidence>
<evidence type="ECO:0000313" key="8">
    <source>
        <dbReference type="RefSeq" id="XP_038845914.1"/>
    </source>
</evidence>
<feature type="domain" description="Kringle" evidence="5">
    <location>
        <begin position="192"/>
        <end position="270"/>
    </location>
</feature>
<keyword evidence="2 3" id="KW-1015">Disulfide bond</keyword>
<evidence type="ECO:0000256" key="4">
    <source>
        <dbReference type="SAM" id="SignalP"/>
    </source>
</evidence>
<feature type="disulfide bond" evidence="3">
    <location>
        <begin position="242"/>
        <end position="265"/>
    </location>
</feature>
<dbReference type="SUPFAM" id="SSF57414">
    <property type="entry name" value="Hairpin loop containing domain-like"/>
    <property type="match status" value="2"/>
</dbReference>
<reference evidence="8" key="1">
    <citation type="submission" date="2025-08" db="UniProtKB">
        <authorList>
            <consortium name="RefSeq"/>
        </authorList>
    </citation>
    <scope>IDENTIFICATION</scope>
    <source>
        <tissue evidence="8">White muscle</tissue>
    </source>
</reference>
<evidence type="ECO:0000259" key="6">
    <source>
        <dbReference type="PROSITE" id="PS50948"/>
    </source>
</evidence>
<dbReference type="InterPro" id="IPR038178">
    <property type="entry name" value="Kringle_sf"/>
</dbReference>
<feature type="chain" id="PRO_5035778059" evidence="4">
    <location>
        <begin position="19"/>
        <end position="756"/>
    </location>
</feature>
<keyword evidence="7" id="KW-1185">Reference proteome</keyword>
<feature type="domain" description="Kringle" evidence="5">
    <location>
        <begin position="549"/>
        <end position="627"/>
    </location>
</feature>
<dbReference type="CDD" id="cd00108">
    <property type="entry name" value="KR"/>
    <property type="match status" value="6"/>
</dbReference>
<feature type="domain" description="Kringle" evidence="5">
    <location>
        <begin position="101"/>
        <end position="180"/>
    </location>
</feature>
<feature type="domain" description="Apple" evidence="6">
    <location>
        <begin position="16"/>
        <end position="97"/>
    </location>
</feature>
<dbReference type="FunFam" id="3.50.4.10:FF:000027">
    <property type="entry name" value="Plasminogen"/>
    <property type="match status" value="2"/>
</dbReference>
<dbReference type="SMART" id="SM00473">
    <property type="entry name" value="PAN_AP"/>
    <property type="match status" value="2"/>
</dbReference>
<dbReference type="GO" id="GO:0005102">
    <property type="term" value="F:signaling receptor binding"/>
    <property type="evidence" value="ECO:0007669"/>
    <property type="project" value="TreeGrafter"/>
</dbReference>
<dbReference type="PANTHER" id="PTHR24261">
    <property type="entry name" value="PLASMINOGEN-RELATED"/>
    <property type="match status" value="1"/>
</dbReference>
<feature type="signal peptide" evidence="4">
    <location>
        <begin position="1"/>
        <end position="18"/>
    </location>
</feature>
<dbReference type="RefSeq" id="XP_038845914.1">
    <property type="nucleotide sequence ID" value="XM_038989986.1"/>
</dbReference>
<feature type="disulfide bond" evidence="3">
    <location>
        <begin position="214"/>
        <end position="253"/>
    </location>
</feature>
<feature type="domain" description="Kringle" evidence="5">
    <location>
        <begin position="453"/>
        <end position="531"/>
    </location>
</feature>
<dbReference type="AlphaFoldDB" id="A0A8U0QQ14"/>
<comment type="caution">
    <text evidence="3">Lacks conserved residue(s) required for the propagation of feature annotation.</text>
</comment>
<dbReference type="PANTHER" id="PTHR24261:SF7">
    <property type="entry name" value="KRINGLE DOMAIN-CONTAINING PROTEIN"/>
    <property type="match status" value="1"/>
</dbReference>
<feature type="domain" description="Kringle" evidence="5">
    <location>
        <begin position="362"/>
        <end position="441"/>
    </location>
</feature>
<dbReference type="InterPro" id="IPR000001">
    <property type="entry name" value="Kringle"/>
</dbReference>
<dbReference type="PROSITE" id="PS50948">
    <property type="entry name" value="PAN"/>
    <property type="match status" value="2"/>
</dbReference>
<feature type="disulfide bond" evidence="3">
    <location>
        <begin position="666"/>
        <end position="705"/>
    </location>
</feature>
<dbReference type="Gene3D" id="3.50.4.10">
    <property type="entry name" value="Hepatocyte Growth Factor"/>
    <property type="match status" value="2"/>
</dbReference>
<dbReference type="FunFam" id="2.40.20.10:FF:000011">
    <property type="entry name" value="Plasminogen"/>
    <property type="match status" value="4"/>
</dbReference>
<dbReference type="PRINTS" id="PR00018">
    <property type="entry name" value="KRINGLE"/>
</dbReference>
<feature type="disulfide bond" evidence="3">
    <location>
        <begin position="645"/>
        <end position="722"/>
    </location>
</feature>
<dbReference type="GO" id="GO:0005615">
    <property type="term" value="C:extracellular space"/>
    <property type="evidence" value="ECO:0007669"/>
    <property type="project" value="TreeGrafter"/>
</dbReference>
<evidence type="ECO:0000313" key="7">
    <source>
        <dbReference type="Proteomes" id="UP000808372"/>
    </source>
</evidence>
<dbReference type="InterPro" id="IPR003609">
    <property type="entry name" value="Pan_app"/>
</dbReference>
<dbReference type="Pfam" id="PF00024">
    <property type="entry name" value="PAN_1"/>
    <property type="match status" value="2"/>
</dbReference>
<feature type="domain" description="Kringle" evidence="5">
    <location>
        <begin position="644"/>
        <end position="722"/>
    </location>
</feature>
<feature type="disulfide bond" evidence="3">
    <location>
        <begin position="599"/>
        <end position="622"/>
    </location>
</feature>
<feature type="disulfide bond" evidence="3">
    <location>
        <begin position="571"/>
        <end position="610"/>
    </location>
</feature>
<dbReference type="CDD" id="cd01099">
    <property type="entry name" value="PAN_AP_HGF"/>
    <property type="match status" value="2"/>
</dbReference>
<feature type="disulfide bond" evidence="3">
    <location>
        <begin position="503"/>
        <end position="526"/>
    </location>
</feature>
<proteinExistence type="predicted"/>
<name>A0A8U0QQ14_SALNM</name>
<sequence length="756" mass="83855">MDLYKAVLLGVLFSAVSAGVLDEYAKTEGARIMSILKREYSVGTVLECAIKCNAETAFTCRSFIYIEKDQECLTIPANTKTEHVLRRTSTALYEKKVYLMECVNGIGMDYRGTKSKTKSGKTCQRWASKYPHNPNMTPSTHPNADLESNFCRNPDGDSKGPWCYTRDPETRWETCNVQDCSASKPPTVVELTCSTGDGVAYRGTVAVTTSGKACQAWAAQTPQKHNRTPDNYPSNGLDLNYCRNPDNERMPWCYTTDPETRWEYCKVPSCGDVPGPVSAGVLDEYAKTEGARIMSILKREYSVGTVLECAIKCNAETAFTCRSFIYIEKDQECLTIPANTKTEHVLRRTSTALYEKKVYLMECVNGIGMDYRGTKSKTKSGKTCQRWASKYPHNPNMTPSTHPNADLESNFCRNPDGDSKGPWCYTRDPETRWETCNVQDCSASKPPTVVELTCSTGDGVAYRGTVAVTTSGKACQAWAAQTPQKHNRTPDNYPSNGLDLNYCRNPDNERMPWCYTTDPETRWEYCKVPSCGDVPGPASKPPTVVEELTCSTGDGVAYRGTVAVTTSGKACQAWAAQTPQKHNRTPDNYPSNGLDLNYCRNPDNERMPWCYTTDPETRWEYCKVPSCGDVPGPASKPPTVVELTCSTGDGVAYRGTVAVTTSGKACQAWAAQTPQKHNRTPDNYPSNGLDLNYCRNPDNERMPWCYTTDPETRWEYCKVPSCGDVPGPGSVMSSHGQSYHCYADDTQLLFSSPPPF</sequence>
<feature type="disulfide bond" evidence="3">
    <location>
        <begin position="694"/>
        <end position="717"/>
    </location>
</feature>
<feature type="disulfide bond" evidence="3">
    <location>
        <begin position="454"/>
        <end position="531"/>
    </location>
</feature>
<dbReference type="GeneID" id="120045106"/>
<feature type="domain" description="Apple" evidence="6">
    <location>
        <begin position="270"/>
        <end position="358"/>
    </location>
</feature>
<dbReference type="PROSITE" id="PS00021">
    <property type="entry name" value="KRINGLE_1"/>
    <property type="match status" value="6"/>
</dbReference>
<keyword evidence="1 3" id="KW-0420">Kringle</keyword>
<evidence type="ECO:0000259" key="5">
    <source>
        <dbReference type="PROSITE" id="PS50070"/>
    </source>
</evidence>
<feature type="disulfide bond" evidence="3">
    <location>
        <begin position="193"/>
        <end position="270"/>
    </location>
</feature>